<evidence type="ECO:0000313" key="2">
    <source>
        <dbReference type="Proteomes" id="UP000033860"/>
    </source>
</evidence>
<accession>A0A0G1RUD7</accession>
<gene>
    <name evidence="1" type="ORF">UX85_C0007G0034</name>
</gene>
<dbReference type="InterPro" id="IPR027417">
    <property type="entry name" value="P-loop_NTPase"/>
</dbReference>
<reference evidence="1 2" key="1">
    <citation type="journal article" date="2015" name="Nature">
        <title>rRNA introns, odd ribosomes, and small enigmatic genomes across a large radiation of phyla.</title>
        <authorList>
            <person name="Brown C.T."/>
            <person name="Hug L.A."/>
            <person name="Thomas B.C."/>
            <person name="Sharon I."/>
            <person name="Castelle C.J."/>
            <person name="Singh A."/>
            <person name="Wilkins M.J."/>
            <person name="Williams K.H."/>
            <person name="Banfield J.F."/>
        </authorList>
    </citation>
    <scope>NUCLEOTIDE SEQUENCE [LARGE SCALE GENOMIC DNA]</scope>
</reference>
<evidence type="ECO:0000313" key="1">
    <source>
        <dbReference type="EMBL" id="KKU60747.1"/>
    </source>
</evidence>
<name>A0A0G1RUD7_9BACT</name>
<protein>
    <recommendedName>
        <fullName evidence="3">Terminase large subunit gp17-like C-terminal domain-containing protein</fullName>
    </recommendedName>
</protein>
<dbReference type="Gene3D" id="3.40.50.300">
    <property type="entry name" value="P-loop containing nucleotide triphosphate hydrolases"/>
    <property type="match status" value="1"/>
</dbReference>
<evidence type="ECO:0008006" key="3">
    <source>
        <dbReference type="Google" id="ProtNLM"/>
    </source>
</evidence>
<dbReference type="Proteomes" id="UP000033860">
    <property type="component" value="Unassembled WGS sequence"/>
</dbReference>
<dbReference type="AlphaFoldDB" id="A0A0G1RUD7"/>
<proteinExistence type="predicted"/>
<comment type="caution">
    <text evidence="1">The sequence shown here is derived from an EMBL/GenBank/DDBJ whole genome shotgun (WGS) entry which is preliminary data.</text>
</comment>
<dbReference type="EMBL" id="LCNT01000007">
    <property type="protein sequence ID" value="KKU60747.1"/>
    <property type="molecule type" value="Genomic_DNA"/>
</dbReference>
<organism evidence="1 2">
    <name type="scientific">Candidatus Beckwithbacteria bacterium GW2011_GWB1_47_15</name>
    <dbReference type="NCBI Taxonomy" id="1618371"/>
    <lineage>
        <taxon>Bacteria</taxon>
        <taxon>Candidatus Beckwithiibacteriota</taxon>
    </lineage>
</organism>
<dbReference type="SUPFAM" id="SSF52540">
    <property type="entry name" value="P-loop containing nucleoside triphosphate hydrolases"/>
    <property type="match status" value="1"/>
</dbReference>
<sequence>MNDQEQIIKQIQENPDFRKVLTKENFYWFFVTYFPHYITCPTADFQKEIFNLIQNEELQKITITAFRGSAKSTIATLALPIWAMVGKPTKKYTLLVSLTQGLAKQILTNIKQELSSNELLMRDFGPFSEVAEEWRSNSLVIPRYNSRISAISQSERIRGLRHRQYRPDLIIIDDVEDLESVKTRESRDNLWNWFSGEIKPIGDSGTRIITVGNLLHLDSLMMRIKQNVQAGAMDGIYKEFPLLDSYGNIAWPGKYPTMEDIEAKRKDVADEAAWYREFLLKIIADEDRIVKGAWIKYYDTLPDFDRYPARLIAIGVDLAISLLASANLTALVPAYIVGYGDNLQVYILPYILNKRLDFPQTIQAIKILTEKLKVGYRPHPRVYIESVGYQSAAAQQLIVEHVLAEEVRIPQLDKRSRLSIISPLIEQGKVFFPRSGAEVLIDQLLNFGVEKYDDLVDAFTLLMSKIIETDHPTNRSTHSDLPPEPDPHPGLTWSLEHMNDLGFDLETIKLNMVF</sequence>